<dbReference type="InterPro" id="IPR036318">
    <property type="entry name" value="FAD-bd_PCMH-like_sf"/>
</dbReference>
<proteinExistence type="predicted"/>
<protein>
    <submittedName>
        <fullName evidence="5">Magnesium/cobalt efflux protein</fullName>
    </submittedName>
</protein>
<dbReference type="FunFam" id="3.10.580.10:FF:000002">
    <property type="entry name" value="Magnesium/cobalt efflux protein CorC"/>
    <property type="match status" value="1"/>
</dbReference>
<dbReference type="InterPro" id="IPR046342">
    <property type="entry name" value="CBS_dom_sf"/>
</dbReference>
<keyword evidence="1" id="KW-0677">Repeat</keyword>
<dbReference type="CDD" id="cd04590">
    <property type="entry name" value="CBS_pair_CorC_HlyC_assoc"/>
    <property type="match status" value="1"/>
</dbReference>
<dbReference type="InterPro" id="IPR005170">
    <property type="entry name" value="Transptr-assoc_dom"/>
</dbReference>
<evidence type="ECO:0000256" key="1">
    <source>
        <dbReference type="ARBA" id="ARBA00022737"/>
    </source>
</evidence>
<evidence type="ECO:0000313" key="6">
    <source>
        <dbReference type="Proteomes" id="UP000249417"/>
    </source>
</evidence>
<dbReference type="AlphaFoldDB" id="A0A2W5MXD4"/>
<dbReference type="Gene3D" id="3.10.580.10">
    <property type="entry name" value="CBS-domain"/>
    <property type="match status" value="1"/>
</dbReference>
<dbReference type="Gene3D" id="3.30.465.10">
    <property type="match status" value="1"/>
</dbReference>
<dbReference type="InterPro" id="IPR044751">
    <property type="entry name" value="Ion_transp-like_CBS"/>
</dbReference>
<dbReference type="PANTHER" id="PTHR22777">
    <property type="entry name" value="HEMOLYSIN-RELATED"/>
    <property type="match status" value="1"/>
</dbReference>
<evidence type="ECO:0000256" key="2">
    <source>
        <dbReference type="ARBA" id="ARBA00023122"/>
    </source>
</evidence>
<dbReference type="SUPFAM" id="SSF56176">
    <property type="entry name" value="FAD-binding/transporter-associated domain-like"/>
    <property type="match status" value="1"/>
</dbReference>
<dbReference type="SMART" id="SM01091">
    <property type="entry name" value="CorC_HlyC"/>
    <property type="match status" value="1"/>
</dbReference>
<dbReference type="PROSITE" id="PS51371">
    <property type="entry name" value="CBS"/>
    <property type="match status" value="2"/>
</dbReference>
<comment type="caution">
    <text evidence="5">The sequence shown here is derived from an EMBL/GenBank/DDBJ whole genome shotgun (WGS) entry which is preliminary data.</text>
</comment>
<dbReference type="Proteomes" id="UP000249417">
    <property type="component" value="Unassembled WGS sequence"/>
</dbReference>
<dbReference type="Pfam" id="PF00571">
    <property type="entry name" value="CBS"/>
    <property type="match status" value="2"/>
</dbReference>
<dbReference type="SMART" id="SM00116">
    <property type="entry name" value="CBS"/>
    <property type="match status" value="2"/>
</dbReference>
<accession>A0A2W5MXD4</accession>
<dbReference type="SUPFAM" id="SSF54631">
    <property type="entry name" value="CBS-domain pair"/>
    <property type="match status" value="1"/>
</dbReference>
<name>A0A2W5MXD4_9BACT</name>
<evidence type="ECO:0000313" key="5">
    <source>
        <dbReference type="EMBL" id="PZQ43335.1"/>
    </source>
</evidence>
<reference evidence="5 6" key="1">
    <citation type="submission" date="2017-08" db="EMBL/GenBank/DDBJ databases">
        <title>Infants hospitalized years apart are colonized by the same room-sourced microbial strains.</title>
        <authorList>
            <person name="Brooks B."/>
            <person name="Olm M.R."/>
            <person name="Firek B.A."/>
            <person name="Baker R."/>
            <person name="Thomas B.C."/>
            <person name="Morowitz M.J."/>
            <person name="Banfield J.F."/>
        </authorList>
    </citation>
    <scope>NUCLEOTIDE SEQUENCE [LARGE SCALE GENOMIC DNA]</scope>
    <source>
        <strain evidence="5">S2_005_002_R2_29</strain>
    </source>
</reference>
<dbReference type="PANTHER" id="PTHR22777:SF27">
    <property type="entry name" value="MAGNESIUM AND COBALT EFFLUX PROTEIN CORC"/>
    <property type="match status" value="1"/>
</dbReference>
<feature type="domain" description="CBS" evidence="4">
    <location>
        <begin position="88"/>
        <end position="147"/>
    </location>
</feature>
<dbReference type="GO" id="GO:0050660">
    <property type="term" value="F:flavin adenine dinucleotide binding"/>
    <property type="evidence" value="ECO:0007669"/>
    <property type="project" value="InterPro"/>
</dbReference>
<dbReference type="EMBL" id="QFQB01000163">
    <property type="protein sequence ID" value="PZQ43335.1"/>
    <property type="molecule type" value="Genomic_DNA"/>
</dbReference>
<dbReference type="InterPro" id="IPR016169">
    <property type="entry name" value="FAD-bd_PCMH_sub2"/>
</dbReference>
<evidence type="ECO:0000256" key="3">
    <source>
        <dbReference type="PROSITE-ProRule" id="PRU00703"/>
    </source>
</evidence>
<keyword evidence="2 3" id="KW-0129">CBS domain</keyword>
<organism evidence="5 6">
    <name type="scientific">Micavibrio aeruginosavorus</name>
    <dbReference type="NCBI Taxonomy" id="349221"/>
    <lineage>
        <taxon>Bacteria</taxon>
        <taxon>Pseudomonadati</taxon>
        <taxon>Bdellovibrionota</taxon>
        <taxon>Bdellovibrionia</taxon>
        <taxon>Bdellovibrionales</taxon>
        <taxon>Pseudobdellovibrionaceae</taxon>
        <taxon>Micavibrio</taxon>
    </lineage>
</organism>
<dbReference type="GO" id="GO:0005886">
    <property type="term" value="C:plasma membrane"/>
    <property type="evidence" value="ECO:0007669"/>
    <property type="project" value="TreeGrafter"/>
</dbReference>
<dbReference type="InterPro" id="IPR000644">
    <property type="entry name" value="CBS_dom"/>
</dbReference>
<evidence type="ECO:0000259" key="4">
    <source>
        <dbReference type="PROSITE" id="PS51371"/>
    </source>
</evidence>
<sequence length="311" mass="34505">MYKMSEDKDPLGDATSPAPAKSGIRAGAWFKHLLRGGRASNSNLLQDALEDYIEELKETDLDDVSANNQKELITNVLNTRDLKVYNVMIPRADIIAIEQGADAAALRALFKEKQFSRIPVYKDNLDHIIGTIHIKDILNCLLDGGPCNLADVAREPLIVHPGLPVMDLFLQMREDKKHMALVVDEHGGIDGLVTLNDVMEAIVGDIDDEFDHEEQSKIVEKPDGSLVADARVDIEEFEEKYGKILDAEEREDVETLGGLAFHIAGRIPKRGETLKHASGMTLDIIDADSRKVNRLRIRNLPARPASDTDQV</sequence>
<gene>
    <name evidence="5" type="ORF">DI551_12350</name>
</gene>
<feature type="domain" description="CBS" evidence="4">
    <location>
        <begin position="152"/>
        <end position="209"/>
    </location>
</feature>
<dbReference type="Pfam" id="PF03471">
    <property type="entry name" value="CorC_HlyC"/>
    <property type="match status" value="1"/>
</dbReference>